<keyword evidence="1" id="KW-0472">Membrane</keyword>
<keyword evidence="3" id="KW-0503">Monooxygenase</keyword>
<evidence type="ECO:0000256" key="1">
    <source>
        <dbReference type="SAM" id="Phobius"/>
    </source>
</evidence>
<protein>
    <submittedName>
        <fullName evidence="3">Antibiotic biosynthesis monooxygenase</fullName>
    </submittedName>
</protein>
<feature type="domain" description="ABM" evidence="2">
    <location>
        <begin position="10"/>
        <end position="81"/>
    </location>
</feature>
<dbReference type="AlphaFoldDB" id="A0A0B1RBM8"/>
<evidence type="ECO:0000259" key="2">
    <source>
        <dbReference type="Pfam" id="PF03992"/>
    </source>
</evidence>
<dbReference type="InterPro" id="IPR011008">
    <property type="entry name" value="Dimeric_a/b-barrel"/>
</dbReference>
<dbReference type="InterPro" id="IPR007138">
    <property type="entry name" value="ABM_dom"/>
</dbReference>
<dbReference type="Pfam" id="PF03992">
    <property type="entry name" value="ABM"/>
    <property type="match status" value="1"/>
</dbReference>
<sequence>MNYSQQANHVTLVITHSILPEKQASYEQWLDTIMPQAASFQGHLGVNVLRPVHGDNAYTVLIRFTGLDELYAWLKSDQRKSLIKDLPTMLAQPEHIEVRPGAAFWFTPTQKGQVKPAKWKQYLLTLGVIFPSTNLVPWFWNQVLPAAHGTLWGHLLNDASVVALVVFLWMPVVTRVLKQWLIGRNA</sequence>
<name>A0A0B1RBM8_9GAMM</name>
<dbReference type="InterPro" id="IPR038762">
    <property type="entry name" value="ABM_predict"/>
</dbReference>
<dbReference type="PANTHER" id="PTHR40057:SF1">
    <property type="entry name" value="SLR1162 PROTEIN"/>
    <property type="match status" value="1"/>
</dbReference>
<proteinExistence type="predicted"/>
<dbReference type="SUPFAM" id="SSF54909">
    <property type="entry name" value="Dimeric alpha+beta barrel"/>
    <property type="match status" value="1"/>
</dbReference>
<keyword evidence="1" id="KW-0812">Transmembrane</keyword>
<dbReference type="GO" id="GO:0004497">
    <property type="term" value="F:monooxygenase activity"/>
    <property type="evidence" value="ECO:0007669"/>
    <property type="project" value="UniProtKB-KW"/>
</dbReference>
<organism evidence="3 4">
    <name type="scientific">Pantoea rodasii</name>
    <dbReference type="NCBI Taxonomy" id="1076549"/>
    <lineage>
        <taxon>Bacteria</taxon>
        <taxon>Pseudomonadati</taxon>
        <taxon>Pseudomonadota</taxon>
        <taxon>Gammaproteobacteria</taxon>
        <taxon>Enterobacterales</taxon>
        <taxon>Erwiniaceae</taxon>
        <taxon>Pantoea</taxon>
    </lineage>
</organism>
<evidence type="ECO:0000313" key="3">
    <source>
        <dbReference type="EMBL" id="KHJ70034.1"/>
    </source>
</evidence>
<dbReference type="PANTHER" id="PTHR40057">
    <property type="entry name" value="SLR1162 PROTEIN"/>
    <property type="match status" value="1"/>
</dbReference>
<reference evidence="3 4" key="1">
    <citation type="submission" date="2014-11" db="EMBL/GenBank/DDBJ databases">
        <title>Genome sequencing of Pantoea rodasii ND03.</title>
        <authorList>
            <person name="Muhamad Yunos N.Y."/>
            <person name="Chan K.-G."/>
        </authorList>
    </citation>
    <scope>NUCLEOTIDE SEQUENCE [LARGE SCALE GENOMIC DNA]</scope>
    <source>
        <strain evidence="3 4">ND03</strain>
    </source>
</reference>
<dbReference type="Gene3D" id="3.30.70.100">
    <property type="match status" value="1"/>
</dbReference>
<keyword evidence="3" id="KW-0560">Oxidoreductase</keyword>
<comment type="caution">
    <text evidence="3">The sequence shown here is derived from an EMBL/GenBank/DDBJ whole genome shotgun (WGS) entry which is preliminary data.</text>
</comment>
<dbReference type="EMBL" id="JTJJ01000004">
    <property type="protein sequence ID" value="KHJ70034.1"/>
    <property type="molecule type" value="Genomic_DNA"/>
</dbReference>
<dbReference type="RefSeq" id="WP_039327170.1">
    <property type="nucleotide sequence ID" value="NZ_JTJJ01000004.1"/>
</dbReference>
<dbReference type="Proteomes" id="UP000030853">
    <property type="component" value="Unassembled WGS sequence"/>
</dbReference>
<keyword evidence="1" id="KW-1133">Transmembrane helix</keyword>
<accession>A0A0B1RBM8</accession>
<feature type="transmembrane region" description="Helical" evidence="1">
    <location>
        <begin position="160"/>
        <end position="177"/>
    </location>
</feature>
<gene>
    <name evidence="3" type="ORF">QU24_00545</name>
</gene>
<evidence type="ECO:0000313" key="4">
    <source>
        <dbReference type="Proteomes" id="UP000030853"/>
    </source>
</evidence>
<feature type="transmembrane region" description="Helical" evidence="1">
    <location>
        <begin position="122"/>
        <end position="140"/>
    </location>
</feature>